<reference evidence="1" key="1">
    <citation type="submission" date="2018-02" db="EMBL/GenBank/DDBJ databases">
        <title>Rhizophora mucronata_Transcriptome.</title>
        <authorList>
            <person name="Meera S.P."/>
            <person name="Sreeshan A."/>
            <person name="Augustine A."/>
        </authorList>
    </citation>
    <scope>NUCLEOTIDE SEQUENCE</scope>
    <source>
        <tissue evidence="1">Leaf</tissue>
    </source>
</reference>
<organism evidence="1">
    <name type="scientific">Rhizophora mucronata</name>
    <name type="common">Asiatic mangrove</name>
    <dbReference type="NCBI Taxonomy" id="61149"/>
    <lineage>
        <taxon>Eukaryota</taxon>
        <taxon>Viridiplantae</taxon>
        <taxon>Streptophyta</taxon>
        <taxon>Embryophyta</taxon>
        <taxon>Tracheophyta</taxon>
        <taxon>Spermatophyta</taxon>
        <taxon>Magnoliopsida</taxon>
        <taxon>eudicotyledons</taxon>
        <taxon>Gunneridae</taxon>
        <taxon>Pentapetalae</taxon>
        <taxon>rosids</taxon>
        <taxon>fabids</taxon>
        <taxon>Malpighiales</taxon>
        <taxon>Rhizophoraceae</taxon>
        <taxon>Rhizophora</taxon>
    </lineage>
</organism>
<sequence>MMSCWADIMSQIMIKDDHICIPLMDQLF</sequence>
<proteinExistence type="predicted"/>
<name>A0A2P2N2P7_RHIMU</name>
<evidence type="ECO:0000313" key="1">
    <source>
        <dbReference type="EMBL" id="MBX36762.1"/>
    </source>
</evidence>
<accession>A0A2P2N2P7</accession>
<dbReference type="AlphaFoldDB" id="A0A2P2N2P7"/>
<protein>
    <submittedName>
        <fullName evidence="1">Uncharacterized protein</fullName>
    </submittedName>
</protein>
<dbReference type="EMBL" id="GGEC01056278">
    <property type="protein sequence ID" value="MBX36762.1"/>
    <property type="molecule type" value="Transcribed_RNA"/>
</dbReference>